<dbReference type="SUPFAM" id="SSF48452">
    <property type="entry name" value="TPR-like"/>
    <property type="match status" value="1"/>
</dbReference>
<dbReference type="Proteomes" id="UP000509704">
    <property type="component" value="Chromosome 1"/>
</dbReference>
<dbReference type="EMBL" id="CP058604">
    <property type="protein sequence ID" value="QLG70889.1"/>
    <property type="molecule type" value="Genomic_DNA"/>
</dbReference>
<dbReference type="GO" id="GO:0030150">
    <property type="term" value="P:protein import into mitochondrial matrix"/>
    <property type="evidence" value="ECO:0007669"/>
    <property type="project" value="TreeGrafter"/>
</dbReference>
<dbReference type="Gene3D" id="1.25.40.10">
    <property type="entry name" value="Tetratricopeptide repeat domain"/>
    <property type="match status" value="2"/>
</dbReference>
<proteinExistence type="predicted"/>
<reference evidence="3 4" key="1">
    <citation type="submission" date="2020-07" db="EMBL/GenBank/DDBJ databases">
        <title>The yeast mating-type switching endonuclease HO is a domesticated member of an unorthodox homing genetic element family.</title>
        <authorList>
            <person name="Coughlan A.Y."/>
            <person name="Lombardi L."/>
            <person name="Braun-Galleani S."/>
            <person name="Martos A.R."/>
            <person name="Galeote V."/>
            <person name="Bigey F."/>
            <person name="Dequin S."/>
            <person name="Byrne K.P."/>
            <person name="Wolfe K.H."/>
        </authorList>
    </citation>
    <scope>NUCLEOTIDE SEQUENCE [LARGE SCALE GENOMIC DNA]</scope>
    <source>
        <strain evidence="3 4">NRRL Y-6702</strain>
    </source>
</reference>
<dbReference type="RefSeq" id="XP_037142617.1">
    <property type="nucleotide sequence ID" value="XM_037286722.1"/>
</dbReference>
<name>A0A7H9AYP2_ZYGMR</name>
<protein>
    <recommendedName>
        <fullName evidence="5">Assembly chaperone of RPL4</fullName>
    </recommendedName>
</protein>
<keyword evidence="1" id="KW-0677">Repeat</keyword>
<dbReference type="OrthoDB" id="1914839at2759"/>
<evidence type="ECO:0000313" key="3">
    <source>
        <dbReference type="EMBL" id="QLG70889.1"/>
    </source>
</evidence>
<dbReference type="GO" id="GO:0008320">
    <property type="term" value="F:protein transmembrane transporter activity"/>
    <property type="evidence" value="ECO:0007669"/>
    <property type="project" value="TreeGrafter"/>
</dbReference>
<dbReference type="PANTHER" id="PTHR46208:SF2">
    <property type="entry name" value="ASSEMBLY CHAPERONE OF RPL4"/>
    <property type="match status" value="1"/>
</dbReference>
<sequence>MSGRESYIKQARNALAENDPKKALKILKPLKKILNSSSAPDVHLLQIFADVYLENGQLQNAYPLLEKACELDLDGKKGGSDKFFTLGQVIGGQDGLNMLIQGIQNISAISGDNLDQEEAEKSVEGLLAMIEIWMTDLCMDPNAEEQCEELIQKAMEISDQKAAEVWSTLGSIRISQQRYQEASEAFAQSWNFFELKKQEIKNDLSFDESISHEKYIQLLQPLLSLMKMCIELGLYDVSLKIANEIRDIDEDNLEAHYLEGFTHYMVCKLEMFKKQNLEADINVNNVFEFNQHFQELPLNINDEDIADSVYEARISLSMASKLGETCELADEIVQELIAGTNELLKELGGPLPIQELMQIKRDEIDANQDELDLESELVAD</sequence>
<dbReference type="KEGG" id="zmk:HG535_0A08350"/>
<dbReference type="GO" id="GO:0005741">
    <property type="term" value="C:mitochondrial outer membrane"/>
    <property type="evidence" value="ECO:0007669"/>
    <property type="project" value="TreeGrafter"/>
</dbReference>
<keyword evidence="4" id="KW-1185">Reference proteome</keyword>
<dbReference type="PANTHER" id="PTHR46208">
    <property type="entry name" value="MITOCHONDRIAL IMPORT RECEPTOR SUBUNIT TOM70"/>
    <property type="match status" value="1"/>
</dbReference>
<evidence type="ECO:0000256" key="2">
    <source>
        <dbReference type="ARBA" id="ARBA00022803"/>
    </source>
</evidence>
<gene>
    <name evidence="3" type="ORF">HG535_0A08350</name>
</gene>
<accession>A0A7H9AYP2</accession>
<dbReference type="GeneID" id="59234526"/>
<dbReference type="InterPro" id="IPR011990">
    <property type="entry name" value="TPR-like_helical_dom_sf"/>
</dbReference>
<organism evidence="3 4">
    <name type="scientific">Zygotorulaspora mrakii</name>
    <name type="common">Zygosaccharomyces mrakii</name>
    <dbReference type="NCBI Taxonomy" id="42260"/>
    <lineage>
        <taxon>Eukaryota</taxon>
        <taxon>Fungi</taxon>
        <taxon>Dikarya</taxon>
        <taxon>Ascomycota</taxon>
        <taxon>Saccharomycotina</taxon>
        <taxon>Saccharomycetes</taxon>
        <taxon>Saccharomycetales</taxon>
        <taxon>Saccharomycetaceae</taxon>
        <taxon>Zygotorulaspora</taxon>
    </lineage>
</organism>
<dbReference type="GO" id="GO:0045039">
    <property type="term" value="P:protein insertion into mitochondrial inner membrane"/>
    <property type="evidence" value="ECO:0007669"/>
    <property type="project" value="TreeGrafter"/>
</dbReference>
<dbReference type="CDD" id="cd24142">
    <property type="entry name" value="ACL4-like"/>
    <property type="match status" value="1"/>
</dbReference>
<evidence type="ECO:0008006" key="5">
    <source>
        <dbReference type="Google" id="ProtNLM"/>
    </source>
</evidence>
<keyword evidence="2" id="KW-0802">TPR repeat</keyword>
<dbReference type="GO" id="GO:0030943">
    <property type="term" value="F:mitochondrion targeting sequence binding"/>
    <property type="evidence" value="ECO:0007669"/>
    <property type="project" value="TreeGrafter"/>
</dbReference>
<evidence type="ECO:0000313" key="4">
    <source>
        <dbReference type="Proteomes" id="UP000509704"/>
    </source>
</evidence>
<evidence type="ECO:0000256" key="1">
    <source>
        <dbReference type="ARBA" id="ARBA00022737"/>
    </source>
</evidence>
<dbReference type="AlphaFoldDB" id="A0A7H9AYP2"/>